<feature type="active site" description="Proton donor; for dehydratase activity" evidence="4">
    <location>
        <position position="1114"/>
    </location>
</feature>
<dbReference type="SMART" id="SM00827">
    <property type="entry name" value="PKS_AT"/>
    <property type="match status" value="1"/>
</dbReference>
<dbReference type="InterPro" id="IPR016035">
    <property type="entry name" value="Acyl_Trfase/lysoPLipase"/>
</dbReference>
<keyword evidence="8" id="KW-0012">Acyltransferase</keyword>
<dbReference type="Pfam" id="PF00698">
    <property type="entry name" value="Acyl_transf_1"/>
    <property type="match status" value="1"/>
</dbReference>
<dbReference type="InterPro" id="IPR049552">
    <property type="entry name" value="PKS_DH_N"/>
</dbReference>
<dbReference type="InterPro" id="IPR013968">
    <property type="entry name" value="PKS_KR"/>
</dbReference>
<evidence type="ECO:0000256" key="1">
    <source>
        <dbReference type="ARBA" id="ARBA00022450"/>
    </source>
</evidence>
<dbReference type="RefSeq" id="WP_236339048.1">
    <property type="nucleotide sequence ID" value="NZ_CAKMMF010000003.1"/>
</dbReference>
<dbReference type="Gene3D" id="3.30.70.3290">
    <property type="match status" value="1"/>
</dbReference>
<dbReference type="Pfam" id="PF14765">
    <property type="entry name" value="PS-DH"/>
    <property type="match status" value="1"/>
</dbReference>
<dbReference type="Pfam" id="PF02801">
    <property type="entry name" value="Ketoacyl-synt_C"/>
    <property type="match status" value="1"/>
</dbReference>
<keyword evidence="2" id="KW-0597">Phosphoprotein</keyword>
<keyword evidence="9" id="KW-1185">Reference proteome</keyword>
<dbReference type="CDD" id="cd00833">
    <property type="entry name" value="PKS"/>
    <property type="match status" value="1"/>
</dbReference>
<protein>
    <submittedName>
        <fullName evidence="8">5-methyl-1-naphthoate synthase</fullName>
        <ecNumber evidence="8">2.3.1.236</ecNumber>
    </submittedName>
</protein>
<dbReference type="InterPro" id="IPR050091">
    <property type="entry name" value="PKS_NRPS_Biosynth_Enz"/>
</dbReference>
<dbReference type="InterPro" id="IPR020806">
    <property type="entry name" value="PKS_PP-bd"/>
</dbReference>
<dbReference type="InterPro" id="IPR049551">
    <property type="entry name" value="PKS_DH_C"/>
</dbReference>
<dbReference type="PROSITE" id="PS00606">
    <property type="entry name" value="KS3_1"/>
    <property type="match status" value="1"/>
</dbReference>
<dbReference type="InterPro" id="IPR016036">
    <property type="entry name" value="Malonyl_transacylase_ACP-bd"/>
</dbReference>
<dbReference type="SMART" id="SM00825">
    <property type="entry name" value="PKS_KS"/>
    <property type="match status" value="1"/>
</dbReference>
<feature type="region of interest" description="C-terminal hotdog fold" evidence="4">
    <location>
        <begin position="1054"/>
        <end position="1203"/>
    </location>
</feature>
<organism evidence="8 9">
    <name type="scientific">Paenibacillus plantiphilus</name>
    <dbReference type="NCBI Taxonomy" id="2905650"/>
    <lineage>
        <taxon>Bacteria</taxon>
        <taxon>Bacillati</taxon>
        <taxon>Bacillota</taxon>
        <taxon>Bacilli</taxon>
        <taxon>Bacillales</taxon>
        <taxon>Paenibacillaceae</taxon>
        <taxon>Paenibacillus</taxon>
    </lineage>
</organism>
<dbReference type="EMBL" id="CAKMMF010000003">
    <property type="protein sequence ID" value="CAH1195753.1"/>
    <property type="molecule type" value="Genomic_DNA"/>
</dbReference>
<dbReference type="Gene3D" id="3.40.366.10">
    <property type="entry name" value="Malonyl-Coenzyme A Acyl Carrier Protein, domain 2"/>
    <property type="match status" value="1"/>
</dbReference>
<dbReference type="InterPro" id="IPR057326">
    <property type="entry name" value="KR_dom"/>
</dbReference>
<feature type="region of interest" description="N-terminal hotdog fold" evidence="4">
    <location>
        <begin position="919"/>
        <end position="1039"/>
    </location>
</feature>
<dbReference type="Gene3D" id="3.40.50.720">
    <property type="entry name" value="NAD(P)-binding Rossmann-like Domain"/>
    <property type="match status" value="1"/>
</dbReference>
<dbReference type="EC" id="2.3.1.236" evidence="8"/>
<dbReference type="InterPro" id="IPR001227">
    <property type="entry name" value="Ac_transferase_dom_sf"/>
</dbReference>
<keyword evidence="1" id="KW-0596">Phosphopantetheine</keyword>
<dbReference type="SMART" id="SM00826">
    <property type="entry name" value="PKS_DH"/>
    <property type="match status" value="1"/>
</dbReference>
<dbReference type="CDD" id="cd08955">
    <property type="entry name" value="KR_2_FAS_SDR_x"/>
    <property type="match status" value="1"/>
</dbReference>
<dbReference type="Pfam" id="PF00109">
    <property type="entry name" value="ketoacyl-synt"/>
    <property type="match status" value="1"/>
</dbReference>
<dbReference type="SUPFAM" id="SSF52151">
    <property type="entry name" value="FabD/lysophospholipase-like"/>
    <property type="match status" value="1"/>
</dbReference>
<name>A0ABN8G3I2_9BACL</name>
<dbReference type="SUPFAM" id="SSF55048">
    <property type="entry name" value="Probable ACP-binding domain of malonyl-CoA ACP transacylase"/>
    <property type="match status" value="1"/>
</dbReference>
<dbReference type="InterPro" id="IPR014031">
    <property type="entry name" value="Ketoacyl_synth_C"/>
</dbReference>
<dbReference type="GO" id="GO:0016746">
    <property type="term" value="F:acyltransferase activity"/>
    <property type="evidence" value="ECO:0007669"/>
    <property type="project" value="UniProtKB-KW"/>
</dbReference>
<evidence type="ECO:0000256" key="2">
    <source>
        <dbReference type="ARBA" id="ARBA00022553"/>
    </source>
</evidence>
<feature type="domain" description="PKS/mFAS DH" evidence="7">
    <location>
        <begin position="919"/>
        <end position="1203"/>
    </location>
</feature>
<dbReference type="PANTHER" id="PTHR43775">
    <property type="entry name" value="FATTY ACID SYNTHASE"/>
    <property type="match status" value="1"/>
</dbReference>
<evidence type="ECO:0000313" key="8">
    <source>
        <dbReference type="EMBL" id="CAH1195753.1"/>
    </source>
</evidence>
<dbReference type="Proteomes" id="UP000838686">
    <property type="component" value="Unassembled WGS sequence"/>
</dbReference>
<dbReference type="PANTHER" id="PTHR43775:SF37">
    <property type="entry name" value="SI:DKEY-61P9.11"/>
    <property type="match status" value="1"/>
</dbReference>
<feature type="domain" description="Carrier" evidence="5">
    <location>
        <begin position="1754"/>
        <end position="1831"/>
    </location>
</feature>
<evidence type="ECO:0000259" key="5">
    <source>
        <dbReference type="PROSITE" id="PS50075"/>
    </source>
</evidence>
<comment type="caution">
    <text evidence="8">The sequence shown here is derived from an EMBL/GenBank/DDBJ whole genome shotgun (WGS) entry which is preliminary data.</text>
</comment>
<dbReference type="PROSITE" id="PS52019">
    <property type="entry name" value="PKS_MFAS_DH"/>
    <property type="match status" value="1"/>
</dbReference>
<dbReference type="Pfam" id="PF16197">
    <property type="entry name" value="KAsynt_C_assoc"/>
    <property type="match status" value="1"/>
</dbReference>
<dbReference type="Gene3D" id="3.40.47.10">
    <property type="match status" value="1"/>
</dbReference>
<dbReference type="SMART" id="SM00822">
    <property type="entry name" value="PKS_KR"/>
    <property type="match status" value="1"/>
</dbReference>
<dbReference type="Gene3D" id="1.10.1200.10">
    <property type="entry name" value="ACP-like"/>
    <property type="match status" value="1"/>
</dbReference>
<dbReference type="Gene3D" id="3.10.129.110">
    <property type="entry name" value="Polyketide synthase dehydratase"/>
    <property type="match status" value="1"/>
</dbReference>
<evidence type="ECO:0000313" key="9">
    <source>
        <dbReference type="Proteomes" id="UP000838686"/>
    </source>
</evidence>
<dbReference type="InterPro" id="IPR042104">
    <property type="entry name" value="PKS_dehydratase_sf"/>
</dbReference>
<dbReference type="Pfam" id="PF21089">
    <property type="entry name" value="PKS_DH_N"/>
    <property type="match status" value="1"/>
</dbReference>
<dbReference type="InterPro" id="IPR020807">
    <property type="entry name" value="PKS_DH"/>
</dbReference>
<gene>
    <name evidence="8" type="primary">aziB</name>
    <name evidence="8" type="ORF">PAECIP111893_00752</name>
</gene>
<dbReference type="InterPro" id="IPR018201">
    <property type="entry name" value="Ketoacyl_synth_AS"/>
</dbReference>
<dbReference type="SMART" id="SM00823">
    <property type="entry name" value="PKS_PP"/>
    <property type="match status" value="1"/>
</dbReference>
<dbReference type="InterPro" id="IPR036736">
    <property type="entry name" value="ACP-like_sf"/>
</dbReference>
<sequence length="1842" mass="202033">MSKNEPLRPALSDGEAIAIIGMGCRFPGGVKGPDDFWELLRSGKDAIVEVPPERWNKTDFYHPDRDKPGKMVTKHGGFIDGIDRFDPEFFGISPHEAHHMDPQQRHLLEVTWEALEDGGLQPDKLRGQEVGVFVGAFALDYHALQFGDPFQRDAGPYTAASSMTTMISNRISYIYDFQGPSMTIDTACSSSLVSLHLACESLRRGESKLAVAGGVVLIFTPQYTLVESRGGFLSPDGRCKTFDASANGYVRGEGVGLVVLKRYADAVADGDEIQAVIMASSVNQDGHTVGITVPSTDAQERLIRETLRKAGLQPSAVQYVEAHGTGTPVGDPIEARAISAAYSDERPGDGKLIIGSCKTNIGHTESAAGIAGLIKTVLCLKHKQIPPNLHFNHPNPAIPFEEWNIRVPLELEPWPQHEGPAIAAVNSFGFGGTNAHVIVREGVGIGNQTPSQFEQSAAGRSYLLPLSARKPEGLAALSASYRQLLLQEAEAASVESASDHRHLTDICWSAGVRREHHQHRQAFVFQNGDDLKKLLDLSVSGQGGKGIIAGKRASGEAPKLVWTFSGMGPQWYGMGRQLLDQEPVFYEIMARCDRLFSVLSGWSMLAELGKDEAESRMDETEVAMPLSFALQVSLAGLWRSWGIIPDAIVGHSAGEVAAFYEAGVYTLEDALVIIYNRSRLLQRLSGIGGMAAVGATEAEAAVLLEEVKNKVDIAAINSPSSVTLAGDSDALEHVLRLAGEQSIFCRKLKVQSPFHSHYMDAIKDELITSLQHVPARANSIPLYSTVTADEVEGAATDSYYWWLNVRETVRFAPVIEKLVGLGYSAFLEIGAHPVLSGSLTECFGERSALAIASIRRKEDEHAAMMHALAELYTWGIEPDWMALYPQGQRVKLPRYPWHSGMYWHEPDVIRLIRLGHRDHPLLGRPLLGAATGWEGEVSLERFPYLQDHRVLDQIVFPAAGYIEAIMGALQHTLGKGSYVLEQLELHRSLTLSQPSSVLLTQHYLDVENGTFQIYGASDAPNSPFTLHASGRVRQLQQRSMASIADLEQELLATPYYIDREKAYRILNNMGFDYGPCFQGIIGANVGIDEAWVEIEMNIDHNDAEGYGFHPRLMDACFQALLAAEFPLEGETPKESRLEFRIPVRIGQIRFHRKAEGRLWAHSRLSERNSMITKGDLHIYDEQGRLVAEFLDFVKQALDAGVGKISSTQLKRWFYELQWQPDSKMLAPAKRVTRRDAWLFLGDEGDFAATAASLLHNQDFDAVIVKASSDEAYSFTPAFGSVDNKINPTNREHYDQLIKDALLAYGGRLRGIVHCWNLDLPTAGQMAEIEGSEPWSQVKAISGHSLLYAAQSAAKSRADVRIWLVTRGAQSIDKDAGKLPDHPLSVFQAAAWGLGRTLGQQELREQWGGIVDLDPASSEAESAGLLIHELVSEDAGIEDQIAYRGHQRYLLRMNHAAQIPGLSLPMRCREDGAYLITGAFGAIGQEVGRLLVKRGARRLLLLGRSQLPERSEWRNAASGSSEAARIDYVLELEAAGVHVQIVSLDITDGAALRAFMAEYERNGLPAICGVVHSAGTVKDVLLEQMTEEMFDAAYEPKVKGAWNLHLATSGQPLEFFILFSSLASILPPAGQGNYAAGNAFMDALAAYRLEQGLPALSINWGPWLVGMVEKLNLAAHFQENGIDCIKAGEGMRLLEHLIGQNCAQVAVLSAEWRSVRKLYPGVALLNVLDKQAGQQGDGTDETSSVDAIKALDASERGPFILKQFAALVAELLHFDSESLDTTKTLPEIGLDSMMAIKLRIRMQNEFGNAPMVGDLLSGYSIAALAKMITQQFEEQLMHELQPI</sequence>
<dbReference type="PROSITE" id="PS50075">
    <property type="entry name" value="CARRIER"/>
    <property type="match status" value="1"/>
</dbReference>
<dbReference type="InterPro" id="IPR032821">
    <property type="entry name" value="PKS_assoc"/>
</dbReference>
<feature type="active site" description="Proton acceptor; for dehydratase activity" evidence="4">
    <location>
        <position position="948"/>
    </location>
</feature>
<dbReference type="InterPro" id="IPR009081">
    <property type="entry name" value="PP-bd_ACP"/>
</dbReference>
<dbReference type="SUPFAM" id="SSF47336">
    <property type="entry name" value="ACP-like"/>
    <property type="match status" value="1"/>
</dbReference>
<dbReference type="InterPro" id="IPR016039">
    <property type="entry name" value="Thiolase-like"/>
</dbReference>
<reference evidence="8" key="1">
    <citation type="submission" date="2022-01" db="EMBL/GenBank/DDBJ databases">
        <authorList>
            <person name="Criscuolo A."/>
        </authorList>
    </citation>
    <scope>NUCLEOTIDE SEQUENCE</scope>
    <source>
        <strain evidence="8">CIP111893</strain>
    </source>
</reference>
<dbReference type="Pfam" id="PF08659">
    <property type="entry name" value="KR"/>
    <property type="match status" value="1"/>
</dbReference>
<proteinExistence type="predicted"/>
<dbReference type="InterPro" id="IPR014043">
    <property type="entry name" value="Acyl_transferase_dom"/>
</dbReference>
<accession>A0ABN8G3I2</accession>
<feature type="domain" description="Ketosynthase family 3 (KS3)" evidence="6">
    <location>
        <begin position="14"/>
        <end position="441"/>
    </location>
</feature>
<dbReference type="InterPro" id="IPR036291">
    <property type="entry name" value="NAD(P)-bd_dom_sf"/>
</dbReference>
<evidence type="ECO:0000256" key="3">
    <source>
        <dbReference type="ARBA" id="ARBA00022679"/>
    </source>
</evidence>
<evidence type="ECO:0000256" key="4">
    <source>
        <dbReference type="PROSITE-ProRule" id="PRU01363"/>
    </source>
</evidence>
<dbReference type="InterPro" id="IPR020841">
    <property type="entry name" value="PKS_Beta-ketoAc_synthase_dom"/>
</dbReference>
<dbReference type="Pfam" id="PF00550">
    <property type="entry name" value="PP-binding"/>
    <property type="match status" value="1"/>
</dbReference>
<evidence type="ECO:0000259" key="7">
    <source>
        <dbReference type="PROSITE" id="PS52019"/>
    </source>
</evidence>
<dbReference type="InterPro" id="IPR049900">
    <property type="entry name" value="PKS_mFAS_DH"/>
</dbReference>
<keyword evidence="3 8" id="KW-0808">Transferase</keyword>
<dbReference type="InterPro" id="IPR014030">
    <property type="entry name" value="Ketoacyl_synth_N"/>
</dbReference>
<dbReference type="SUPFAM" id="SSF53901">
    <property type="entry name" value="Thiolase-like"/>
    <property type="match status" value="1"/>
</dbReference>
<evidence type="ECO:0000259" key="6">
    <source>
        <dbReference type="PROSITE" id="PS52004"/>
    </source>
</evidence>
<dbReference type="PROSITE" id="PS52004">
    <property type="entry name" value="KS3_2"/>
    <property type="match status" value="1"/>
</dbReference>
<dbReference type="SUPFAM" id="SSF51735">
    <property type="entry name" value="NAD(P)-binding Rossmann-fold domains"/>
    <property type="match status" value="2"/>
</dbReference>